<keyword evidence="3" id="KW-1185">Reference proteome</keyword>
<dbReference type="EMBL" id="RPDH01000001">
    <property type="protein sequence ID" value="RPE12592.1"/>
    <property type="molecule type" value="Genomic_DNA"/>
</dbReference>
<accession>A0A3N4PVE4</accession>
<organism evidence="2 3">
    <name type="scientific">Chitinophaga lutea</name>
    <dbReference type="NCBI Taxonomy" id="2488634"/>
    <lineage>
        <taxon>Bacteria</taxon>
        <taxon>Pseudomonadati</taxon>
        <taxon>Bacteroidota</taxon>
        <taxon>Chitinophagia</taxon>
        <taxon>Chitinophagales</taxon>
        <taxon>Chitinophagaceae</taxon>
        <taxon>Chitinophaga</taxon>
    </lineage>
</organism>
<dbReference type="AlphaFoldDB" id="A0A3N4PVE4"/>
<feature type="compositionally biased region" description="Basic and acidic residues" evidence="1">
    <location>
        <begin position="41"/>
        <end position="54"/>
    </location>
</feature>
<protein>
    <submittedName>
        <fullName evidence="2">Uncharacterized protein</fullName>
    </submittedName>
</protein>
<dbReference type="Proteomes" id="UP000278351">
    <property type="component" value="Unassembled WGS sequence"/>
</dbReference>
<proteinExistence type="predicted"/>
<gene>
    <name evidence="2" type="ORF">EGT74_03310</name>
</gene>
<comment type="caution">
    <text evidence="2">The sequence shown here is derived from an EMBL/GenBank/DDBJ whole genome shotgun (WGS) entry which is preliminary data.</text>
</comment>
<evidence type="ECO:0000313" key="3">
    <source>
        <dbReference type="Proteomes" id="UP000278351"/>
    </source>
</evidence>
<evidence type="ECO:0000313" key="2">
    <source>
        <dbReference type="EMBL" id="RPE12592.1"/>
    </source>
</evidence>
<feature type="region of interest" description="Disordered" evidence="1">
    <location>
        <begin position="21"/>
        <end position="60"/>
    </location>
</feature>
<sequence>MIRICKSIQQCMLKSVSWLTGKPRANNTSRQPGLLPGTDAIHAERNGKNREPAAGKKYGH</sequence>
<name>A0A3N4PVE4_9BACT</name>
<reference evidence="2 3" key="1">
    <citation type="submission" date="2018-11" db="EMBL/GenBank/DDBJ databases">
        <title>Chitinophaga lutea sp.nov., isolate from arsenic contaminated soil.</title>
        <authorList>
            <person name="Zong Y."/>
        </authorList>
    </citation>
    <scope>NUCLEOTIDE SEQUENCE [LARGE SCALE GENOMIC DNA]</scope>
    <source>
        <strain evidence="2 3">ZY74</strain>
    </source>
</reference>
<dbReference type="RefSeq" id="WP_123845103.1">
    <property type="nucleotide sequence ID" value="NZ_RPDH01000001.1"/>
</dbReference>
<evidence type="ECO:0000256" key="1">
    <source>
        <dbReference type="SAM" id="MobiDB-lite"/>
    </source>
</evidence>